<reference evidence="1 2" key="1">
    <citation type="journal article" date="2016" name="Nat. Commun.">
        <title>Thousands of microbial genomes shed light on interconnected biogeochemical processes in an aquifer system.</title>
        <authorList>
            <person name="Anantharaman K."/>
            <person name="Brown C.T."/>
            <person name="Hug L.A."/>
            <person name="Sharon I."/>
            <person name="Castelle C.J."/>
            <person name="Probst A.J."/>
            <person name="Thomas B.C."/>
            <person name="Singh A."/>
            <person name="Wilkins M.J."/>
            <person name="Karaoz U."/>
            <person name="Brodie E.L."/>
            <person name="Williams K.H."/>
            <person name="Hubbard S.S."/>
            <person name="Banfield J.F."/>
        </authorList>
    </citation>
    <scope>NUCLEOTIDE SEQUENCE [LARGE SCALE GENOMIC DNA]</scope>
</reference>
<proteinExistence type="predicted"/>
<gene>
    <name evidence="1" type="ORF">A3C07_03880</name>
</gene>
<protein>
    <recommendedName>
        <fullName evidence="3">Zinc-binding domain-containing protein</fullName>
    </recommendedName>
</protein>
<dbReference type="STRING" id="1802270.A3C07_03880"/>
<dbReference type="AlphaFoldDB" id="A0A1G2KJD2"/>
<name>A0A1G2KJD2_9BACT</name>
<accession>A0A1G2KJD2</accession>
<evidence type="ECO:0000313" key="2">
    <source>
        <dbReference type="Proteomes" id="UP000179023"/>
    </source>
</evidence>
<sequence>MNSEIKICQNCKQNFPIEEEDFAFYKKMKVPPPTFCPQCRLQRRLAFLNMFSLYKRLCDLCAKEMVSIFPSESSYAVYCPPCWWSDKWSYLDHGQDYDFSRPFFEQFNELLHKVPHQGLLIDEPTLVNSSYTNHAGHLKNAYLVFMADFVEDSAYGFYFNHVRDVFDSSLMISSELCYDSMYCYKSSRCVGARSQLISSFDCAFLKDCSGCQNCFASANLRNKKYHIFNKPYSKEAYFEEMQKWDLGSYKTYQEAKKRAEEYWKTLPPKPNQDELSVNCIGTQVFRSRNCKECYQVEGAEDSKYLLMMYDPPIKDCYDISTWGNNLALSYDCCNVGEQSSGLKFCCSSGINLLDAEYCKDSLVGSHQFGCASARKGEYIILNKHYSKEEYEKLRTKIVEHMDMMPYVDKRGRIYKYGEFFPAEISPFAYNETTANGFFPMKKEEILGNGYKWREPEPRRHDTTMKAEELPDHIRDAPDSILNEAIKCSGCNRGYRVIAQELKFLRERNLPLPRECPFCRINEKFILWVKNLRQIPRVCSKCGKEFKTKYTEAEAPVIYCKECYLKEVV</sequence>
<evidence type="ECO:0008006" key="3">
    <source>
        <dbReference type="Google" id="ProtNLM"/>
    </source>
</evidence>
<dbReference type="Proteomes" id="UP000179023">
    <property type="component" value="Unassembled WGS sequence"/>
</dbReference>
<comment type="caution">
    <text evidence="1">The sequence shown here is derived from an EMBL/GenBank/DDBJ whole genome shotgun (WGS) entry which is preliminary data.</text>
</comment>
<evidence type="ECO:0000313" key="1">
    <source>
        <dbReference type="EMBL" id="OGZ98570.1"/>
    </source>
</evidence>
<organism evidence="1 2">
    <name type="scientific">Candidatus Sungbacteria bacterium RIFCSPHIGHO2_02_FULL_47_11</name>
    <dbReference type="NCBI Taxonomy" id="1802270"/>
    <lineage>
        <taxon>Bacteria</taxon>
        <taxon>Candidatus Sungiibacteriota</taxon>
    </lineage>
</organism>
<dbReference type="EMBL" id="MHQI01000062">
    <property type="protein sequence ID" value="OGZ98570.1"/>
    <property type="molecule type" value="Genomic_DNA"/>
</dbReference>